<sequence>MKAIFLLMLAATASCSDGKATNQSPSSNRLDASDSAPASVALRGRVTDDADILNPEQEASLSTRLQAFEEASGHQMVVVTVQSLGGRDVAVFTKELGNTWGIGRAEQDDGIILLVAPKEHKARIEVGLGLERTLPNNLCKQIMDTEIIPHFRNGDYPSGISAGVTAVIAHAS</sequence>
<dbReference type="EMBL" id="JABBFV010000009">
    <property type="protein sequence ID" value="NML11222.1"/>
    <property type="molecule type" value="Genomic_DNA"/>
</dbReference>
<evidence type="ECO:0000313" key="4">
    <source>
        <dbReference type="Proteomes" id="UP000519023"/>
    </source>
</evidence>
<comment type="caution">
    <text evidence="3">The sequence shown here is derived from an EMBL/GenBank/DDBJ whole genome shotgun (WGS) entry which is preliminary data.</text>
</comment>
<accession>A0A7X9WWK5</accession>
<organism evidence="3 4">
    <name type="scientific">Sphingobium psychrophilum</name>
    <dbReference type="NCBI Taxonomy" id="2728834"/>
    <lineage>
        <taxon>Bacteria</taxon>
        <taxon>Pseudomonadati</taxon>
        <taxon>Pseudomonadota</taxon>
        <taxon>Alphaproteobacteria</taxon>
        <taxon>Sphingomonadales</taxon>
        <taxon>Sphingomonadaceae</taxon>
        <taxon>Sphingobium</taxon>
    </lineage>
</organism>
<name>A0A7X9WWK5_9SPHN</name>
<protein>
    <submittedName>
        <fullName evidence="3">TPM domain-containing protein</fullName>
    </submittedName>
</protein>
<feature type="domain" description="TPM" evidence="2">
    <location>
        <begin position="46"/>
        <end position="169"/>
    </location>
</feature>
<dbReference type="Pfam" id="PF04536">
    <property type="entry name" value="TPM_phosphatase"/>
    <property type="match status" value="1"/>
</dbReference>
<keyword evidence="4" id="KW-1185">Reference proteome</keyword>
<evidence type="ECO:0000256" key="1">
    <source>
        <dbReference type="SAM" id="MobiDB-lite"/>
    </source>
</evidence>
<dbReference type="PANTHER" id="PTHR30373">
    <property type="entry name" value="UPF0603 PROTEIN YGCG"/>
    <property type="match status" value="1"/>
</dbReference>
<dbReference type="Gene3D" id="3.10.310.50">
    <property type="match status" value="1"/>
</dbReference>
<gene>
    <name evidence="3" type="ORF">HHL08_13890</name>
</gene>
<dbReference type="InterPro" id="IPR007621">
    <property type="entry name" value="TPM_dom"/>
</dbReference>
<evidence type="ECO:0000313" key="3">
    <source>
        <dbReference type="EMBL" id="NML11222.1"/>
    </source>
</evidence>
<dbReference type="RefSeq" id="WP_169573745.1">
    <property type="nucleotide sequence ID" value="NZ_JABBFV010000009.1"/>
</dbReference>
<feature type="compositionally biased region" description="Polar residues" evidence="1">
    <location>
        <begin position="16"/>
        <end position="30"/>
    </location>
</feature>
<reference evidence="3 4" key="1">
    <citation type="submission" date="2020-04" db="EMBL/GenBank/DDBJ databases">
        <title>Sphingobium sp. AR-3-1 isolated from Arctic soil.</title>
        <authorList>
            <person name="Dahal R.H."/>
            <person name="Chaudhary D.K."/>
        </authorList>
    </citation>
    <scope>NUCLEOTIDE SEQUENCE [LARGE SCALE GENOMIC DNA]</scope>
    <source>
        <strain evidence="3 4">AR-3-1</strain>
    </source>
</reference>
<proteinExistence type="predicted"/>
<feature type="region of interest" description="Disordered" evidence="1">
    <location>
        <begin position="16"/>
        <end position="36"/>
    </location>
</feature>
<evidence type="ECO:0000259" key="2">
    <source>
        <dbReference type="Pfam" id="PF04536"/>
    </source>
</evidence>
<dbReference type="Proteomes" id="UP000519023">
    <property type="component" value="Unassembled WGS sequence"/>
</dbReference>
<dbReference type="PANTHER" id="PTHR30373:SF2">
    <property type="entry name" value="UPF0603 PROTEIN YGCG"/>
    <property type="match status" value="1"/>
</dbReference>
<dbReference type="AlphaFoldDB" id="A0A7X9WWK5"/>
<dbReference type="PROSITE" id="PS51257">
    <property type="entry name" value="PROKAR_LIPOPROTEIN"/>
    <property type="match status" value="1"/>
</dbReference>